<proteinExistence type="predicted"/>
<name>A0ABZ0RRC1_9BACT</name>
<dbReference type="Pfam" id="PF25164">
    <property type="entry name" value="CoiA_N"/>
    <property type="match status" value="1"/>
</dbReference>
<gene>
    <name evidence="2" type="ORF">SH580_07965</name>
</gene>
<dbReference type="EMBL" id="CP138858">
    <property type="protein sequence ID" value="WPJ97643.1"/>
    <property type="molecule type" value="Genomic_DNA"/>
</dbReference>
<evidence type="ECO:0000313" key="3">
    <source>
        <dbReference type="Proteomes" id="UP001324993"/>
    </source>
</evidence>
<dbReference type="Proteomes" id="UP001324993">
    <property type="component" value="Chromosome"/>
</dbReference>
<dbReference type="InterPro" id="IPR057253">
    <property type="entry name" value="CoiA-like_N"/>
</dbReference>
<dbReference type="RefSeq" id="WP_319834480.1">
    <property type="nucleotide sequence ID" value="NZ_CP138858.1"/>
</dbReference>
<reference evidence="2 3" key="1">
    <citation type="submission" date="2023-11" db="EMBL/GenBank/DDBJ databases">
        <title>Coraliomargarita sp. nov., isolated from marine algae.</title>
        <authorList>
            <person name="Lee J.K."/>
            <person name="Baek J.H."/>
            <person name="Kim J.M."/>
            <person name="Choi D.G."/>
            <person name="Jeon C.O."/>
        </authorList>
    </citation>
    <scope>NUCLEOTIDE SEQUENCE [LARGE SCALE GENOMIC DNA]</scope>
    <source>
        <strain evidence="2 3">J2-16</strain>
    </source>
</reference>
<evidence type="ECO:0000259" key="1">
    <source>
        <dbReference type="Pfam" id="PF25164"/>
    </source>
</evidence>
<accession>A0ABZ0RRC1</accession>
<keyword evidence="3" id="KW-1185">Reference proteome</keyword>
<sequence>MNLKLPFGILDEELIHISKVDKGLSCNCTCPSCGHPLVAKKGEKTMHHFAHYRGGECATALETALHLAAKKILSKEKKIVIPAVILKFDSYAEHVVLAGEQTIEFDQVIEERKTEDIVPDIIAIKGESKLLIEIKVTHEVDERKLKKIKRLGLSTIEIDLSKGDRELTEDLLRELIVGNVENKEWLYNAHANRIKERFFSTATRRSIVKRGMARHVDYCPQGVRIWRGKSYANVFDDCLHCPYAYRIGDDWSYVFCGGQFMIDTYDKLKEHFRQLILDIQD</sequence>
<protein>
    <submittedName>
        <fullName evidence="2">Competence protein CoiA family protein</fullName>
    </submittedName>
</protein>
<feature type="domain" description="Competence protein CoiA-like N-terminal" evidence="1">
    <location>
        <begin position="27"/>
        <end position="59"/>
    </location>
</feature>
<organism evidence="2 3">
    <name type="scientific">Coraliomargarita algicola</name>
    <dbReference type="NCBI Taxonomy" id="3092156"/>
    <lineage>
        <taxon>Bacteria</taxon>
        <taxon>Pseudomonadati</taxon>
        <taxon>Verrucomicrobiota</taxon>
        <taxon>Opitutia</taxon>
        <taxon>Puniceicoccales</taxon>
        <taxon>Coraliomargaritaceae</taxon>
        <taxon>Coraliomargarita</taxon>
    </lineage>
</organism>
<evidence type="ECO:0000313" key="2">
    <source>
        <dbReference type="EMBL" id="WPJ97643.1"/>
    </source>
</evidence>